<keyword evidence="2 5" id="KW-0808">Transferase</keyword>
<dbReference type="PANTHER" id="PTHR10629">
    <property type="entry name" value="CYTOSINE-SPECIFIC METHYLTRANSFERASE"/>
    <property type="match status" value="1"/>
</dbReference>
<dbReference type="InterPro" id="IPR050390">
    <property type="entry name" value="C5-Methyltransferase"/>
</dbReference>
<evidence type="ECO:0000256" key="6">
    <source>
        <dbReference type="RuleBase" id="RU000416"/>
    </source>
</evidence>
<sequence length="358" mass="40399">MFAGIGGMGYGLMQAGWNCVGYAEWDKFAHQAYEILHDPEKRMWSAYDVRAVTDDNLRLLRDERGPIDLLAGGFPCQSFSIAGKRQGFRDATRGTLFFEIVRWASVLRPRHLLLENVVGLLNHDEGRTFETVIGTLDELGYVGEWCVLNSAAYVPQNRERIFIVASLRGSGGRKIFPFGGENRNALKQFSDGEGIAYCLDTGYAKGIAATGWEKARRTHIIEPIAVLTPDREEKRQNGRRFKEPGEPMFTLTAQDRHGVAIIQQGRGFNKGGLHETAPTLTKNSWEHNNHLYDGYRIRKLTPLECFRLQSFPDEWYYKLKEAGISDSQLYKMAGNAVTSVVAYEIGKRLIQSVKEPTL</sequence>
<accession>A0ABR5A0S4</accession>
<evidence type="ECO:0000313" key="9">
    <source>
        <dbReference type="Proteomes" id="UP000031967"/>
    </source>
</evidence>
<evidence type="ECO:0000256" key="7">
    <source>
        <dbReference type="RuleBase" id="RU000417"/>
    </source>
</evidence>
<dbReference type="InterPro" id="IPR018117">
    <property type="entry name" value="C5_DNA_meth_AS"/>
</dbReference>
<comment type="similarity">
    <text evidence="5 6">Belongs to the class I-like SAM-binding methyltransferase superfamily. C5-methyltransferase family.</text>
</comment>
<evidence type="ECO:0000256" key="4">
    <source>
        <dbReference type="ARBA" id="ARBA00022747"/>
    </source>
</evidence>
<dbReference type="SUPFAM" id="SSF53335">
    <property type="entry name" value="S-adenosyl-L-methionine-dependent methyltransferases"/>
    <property type="match status" value="1"/>
</dbReference>
<evidence type="ECO:0000256" key="3">
    <source>
        <dbReference type="ARBA" id="ARBA00022691"/>
    </source>
</evidence>
<dbReference type="PRINTS" id="PR00105">
    <property type="entry name" value="C5METTRFRASE"/>
</dbReference>
<dbReference type="Proteomes" id="UP000031967">
    <property type="component" value="Unassembled WGS sequence"/>
</dbReference>
<dbReference type="InterPro" id="IPR001525">
    <property type="entry name" value="C5_MeTfrase"/>
</dbReference>
<keyword evidence="1 5" id="KW-0489">Methyltransferase</keyword>
<feature type="active site" evidence="5">
    <location>
        <position position="76"/>
    </location>
</feature>
<reference evidence="8 9" key="1">
    <citation type="submission" date="2014-12" db="EMBL/GenBank/DDBJ databases">
        <title>Draft genome sequence of Paenibacillus kamchatkensis strain B-2647.</title>
        <authorList>
            <person name="Karlyshev A.V."/>
            <person name="Kudryashova E.B."/>
        </authorList>
    </citation>
    <scope>NUCLEOTIDE SEQUENCE [LARGE SCALE GENOMIC DNA]</scope>
    <source>
        <strain evidence="8 9">VKM B-2647</strain>
    </source>
</reference>
<evidence type="ECO:0000256" key="5">
    <source>
        <dbReference type="PROSITE-ProRule" id="PRU01016"/>
    </source>
</evidence>
<dbReference type="CDD" id="cd00315">
    <property type="entry name" value="Cyt_C5_DNA_methylase"/>
    <property type="match status" value="1"/>
</dbReference>
<comment type="catalytic activity">
    <reaction evidence="7">
        <text>a 2'-deoxycytidine in DNA + S-adenosyl-L-methionine = a 5-methyl-2'-deoxycytidine in DNA + S-adenosyl-L-homocysteine + H(+)</text>
        <dbReference type="Rhea" id="RHEA:13681"/>
        <dbReference type="Rhea" id="RHEA-COMP:11369"/>
        <dbReference type="Rhea" id="RHEA-COMP:11370"/>
        <dbReference type="ChEBI" id="CHEBI:15378"/>
        <dbReference type="ChEBI" id="CHEBI:57856"/>
        <dbReference type="ChEBI" id="CHEBI:59789"/>
        <dbReference type="ChEBI" id="CHEBI:85452"/>
        <dbReference type="ChEBI" id="CHEBI:85454"/>
        <dbReference type="EC" id="2.1.1.37"/>
    </reaction>
</comment>
<dbReference type="PANTHER" id="PTHR10629:SF52">
    <property type="entry name" value="DNA (CYTOSINE-5)-METHYLTRANSFERASE 1"/>
    <property type="match status" value="1"/>
</dbReference>
<dbReference type="Gene3D" id="3.90.120.10">
    <property type="entry name" value="DNA Methylase, subunit A, domain 2"/>
    <property type="match status" value="1"/>
</dbReference>
<proteinExistence type="inferred from homology"/>
<protein>
    <recommendedName>
        <fullName evidence="7">Cytosine-specific methyltransferase</fullName>
        <ecNumber evidence="7">2.1.1.37</ecNumber>
    </recommendedName>
</protein>
<evidence type="ECO:0000256" key="2">
    <source>
        <dbReference type="ARBA" id="ARBA00022679"/>
    </source>
</evidence>
<keyword evidence="3 5" id="KW-0949">S-adenosyl-L-methionine</keyword>
<gene>
    <name evidence="8" type="ORF">SD70_32470</name>
</gene>
<dbReference type="Pfam" id="PF00145">
    <property type="entry name" value="DNA_methylase"/>
    <property type="match status" value="1"/>
</dbReference>
<organism evidence="8 9">
    <name type="scientific">Gordoniibacillus kamchatkensis</name>
    <dbReference type="NCBI Taxonomy" id="1590651"/>
    <lineage>
        <taxon>Bacteria</taxon>
        <taxon>Bacillati</taxon>
        <taxon>Bacillota</taxon>
        <taxon>Bacilli</taxon>
        <taxon>Bacillales</taxon>
        <taxon>Paenibacillaceae</taxon>
        <taxon>Gordoniibacillus</taxon>
    </lineage>
</organism>
<evidence type="ECO:0000313" key="8">
    <source>
        <dbReference type="EMBL" id="KIL34669.1"/>
    </source>
</evidence>
<name>A0ABR5A0S4_9BACL</name>
<dbReference type="Gene3D" id="3.40.50.150">
    <property type="entry name" value="Vaccinia Virus protein VP39"/>
    <property type="match status" value="1"/>
</dbReference>
<keyword evidence="4" id="KW-0680">Restriction system</keyword>
<keyword evidence="9" id="KW-1185">Reference proteome</keyword>
<dbReference type="EC" id="2.1.1.37" evidence="7"/>
<evidence type="ECO:0000256" key="1">
    <source>
        <dbReference type="ARBA" id="ARBA00022603"/>
    </source>
</evidence>
<dbReference type="PROSITE" id="PS00094">
    <property type="entry name" value="C5_MTASE_1"/>
    <property type="match status" value="1"/>
</dbReference>
<dbReference type="EMBL" id="JXAK01000141">
    <property type="protein sequence ID" value="KIL34669.1"/>
    <property type="molecule type" value="Genomic_DNA"/>
</dbReference>
<comment type="caution">
    <text evidence="8">The sequence shown here is derived from an EMBL/GenBank/DDBJ whole genome shotgun (WGS) entry which is preliminary data.</text>
</comment>
<dbReference type="PROSITE" id="PS51679">
    <property type="entry name" value="SAM_MT_C5"/>
    <property type="match status" value="1"/>
</dbReference>
<dbReference type="NCBIfam" id="TIGR00675">
    <property type="entry name" value="dcm"/>
    <property type="match status" value="1"/>
</dbReference>
<dbReference type="InterPro" id="IPR029063">
    <property type="entry name" value="SAM-dependent_MTases_sf"/>
</dbReference>